<feature type="domain" description="CSC1/OSCA1-like 7TM region" evidence="8">
    <location>
        <begin position="443"/>
        <end position="717"/>
    </location>
</feature>
<feature type="transmembrane region" description="Helical" evidence="7">
    <location>
        <begin position="583"/>
        <end position="601"/>
    </location>
</feature>
<dbReference type="PANTHER" id="PTHR13018:SF20">
    <property type="entry name" value="SPORULATION-SPECIFIC PROTEIN 75"/>
    <property type="match status" value="1"/>
</dbReference>
<keyword evidence="5 7" id="KW-1133">Transmembrane helix</keyword>
<dbReference type="InterPro" id="IPR027815">
    <property type="entry name" value="CSC1/OSCA1-like_cyt"/>
</dbReference>
<comment type="similarity">
    <text evidence="2">Belongs to the CSC1 (TC 1.A.17) family.</text>
</comment>
<evidence type="ECO:0000259" key="11">
    <source>
        <dbReference type="Pfam" id="PF14703"/>
    </source>
</evidence>
<feature type="transmembrane region" description="Helical" evidence="7">
    <location>
        <begin position="538"/>
        <end position="563"/>
    </location>
</feature>
<dbReference type="Pfam" id="PF02714">
    <property type="entry name" value="RSN1_7TM"/>
    <property type="match status" value="1"/>
</dbReference>
<feature type="transmembrane region" description="Helical" evidence="7">
    <location>
        <begin position="123"/>
        <end position="149"/>
    </location>
</feature>
<dbReference type="AlphaFoldDB" id="A0AB34PTK6"/>
<dbReference type="PANTHER" id="PTHR13018">
    <property type="entry name" value="PROBABLE MEMBRANE PROTEIN DUF221-RELATED"/>
    <property type="match status" value="1"/>
</dbReference>
<evidence type="ECO:0000313" key="12">
    <source>
        <dbReference type="EMBL" id="KGR09443.1"/>
    </source>
</evidence>
<accession>A0AB34PTK6</accession>
<evidence type="ECO:0000313" key="13">
    <source>
        <dbReference type="Proteomes" id="UP000030161"/>
    </source>
</evidence>
<keyword evidence="4 7" id="KW-0812">Transmembrane</keyword>
<dbReference type="InterPro" id="IPR022257">
    <property type="entry name" value="PHM7_ext"/>
</dbReference>
<evidence type="ECO:0000256" key="3">
    <source>
        <dbReference type="ARBA" id="ARBA00022448"/>
    </source>
</evidence>
<dbReference type="InterPro" id="IPR045122">
    <property type="entry name" value="Csc1-like"/>
</dbReference>
<evidence type="ECO:0000256" key="7">
    <source>
        <dbReference type="SAM" id="Phobius"/>
    </source>
</evidence>
<dbReference type="SMR" id="A0AB34PTK6"/>
<dbReference type="GO" id="GO:0005227">
    <property type="term" value="F:calcium-activated cation channel activity"/>
    <property type="evidence" value="ECO:0007669"/>
    <property type="project" value="InterPro"/>
</dbReference>
<feature type="domain" description="10TM putative phosphate transporter extracellular tail" evidence="9">
    <location>
        <begin position="792"/>
        <end position="839"/>
    </location>
</feature>
<feature type="transmembrane region" description="Helical" evidence="7">
    <location>
        <begin position="658"/>
        <end position="677"/>
    </location>
</feature>
<evidence type="ECO:0000256" key="2">
    <source>
        <dbReference type="ARBA" id="ARBA00007779"/>
    </source>
</evidence>
<evidence type="ECO:0008006" key="14">
    <source>
        <dbReference type="Google" id="ProtNLM"/>
    </source>
</evidence>
<feature type="transmembrane region" description="Helical" evidence="7">
    <location>
        <begin position="494"/>
        <end position="517"/>
    </location>
</feature>
<feature type="transmembrane region" description="Helical" evidence="7">
    <location>
        <begin position="444"/>
        <end position="474"/>
    </location>
</feature>
<dbReference type="GO" id="GO:0005886">
    <property type="term" value="C:plasma membrane"/>
    <property type="evidence" value="ECO:0007669"/>
    <property type="project" value="TreeGrafter"/>
</dbReference>
<proteinExistence type="inferred from homology"/>
<dbReference type="EMBL" id="AJIX01000026">
    <property type="protein sequence ID" value="KGR09443.1"/>
    <property type="molecule type" value="Genomic_DNA"/>
</dbReference>
<comment type="caution">
    <text evidence="12">The sequence shown here is derived from an EMBL/GenBank/DDBJ whole genome shotgun (WGS) entry which is preliminary data.</text>
</comment>
<feature type="transmembrane region" description="Helical" evidence="7">
    <location>
        <begin position="698"/>
        <end position="719"/>
    </location>
</feature>
<reference evidence="12 13" key="1">
    <citation type="submission" date="2013-12" db="EMBL/GenBank/DDBJ databases">
        <title>The Genome Sequence of Candida albicans P78048.</title>
        <authorList>
            <consortium name="The Broad Institute Genome Sequencing Platform"/>
            <consortium name="The Broad Institute Genome Sequencing Center for Infectious Disease"/>
            <person name="Cuomo C."/>
            <person name="Bennett R."/>
            <person name="Hirakawa M."/>
            <person name="Noverr M."/>
            <person name="Mitchell A."/>
            <person name="Young S.K."/>
            <person name="Zeng Q."/>
            <person name="Gargeya S."/>
            <person name="Fitzgerald M."/>
            <person name="Abouelleil A."/>
            <person name="Alvarado L."/>
            <person name="Berlin A.M."/>
            <person name="Chapman S.B."/>
            <person name="Dewar J."/>
            <person name="Goldberg J."/>
            <person name="Griggs A."/>
            <person name="Gujja S."/>
            <person name="Hansen M."/>
            <person name="Howarth C."/>
            <person name="Imamovic A."/>
            <person name="Larimer J."/>
            <person name="McCowan C."/>
            <person name="Murphy C."/>
            <person name="Pearson M."/>
            <person name="Priest M."/>
            <person name="Roberts A."/>
            <person name="Saif S."/>
            <person name="Shea T."/>
            <person name="Sykes S."/>
            <person name="Wortman J."/>
            <person name="Nusbaum C."/>
            <person name="Birren B."/>
        </authorList>
    </citation>
    <scope>NUCLEOTIDE SEQUENCE [LARGE SCALE GENOMIC DNA]</scope>
    <source>
        <strain evidence="12 13">P78048</strain>
    </source>
</reference>
<sequence length="861" mass="99170">MSSITVEQYDYQTLTKSYMDIFNSQKFAQFLNTTQTGFAHSSSGIEFSVLMKTLFTSLCFCTIQLTLFCLLRPVFNYLYQPRCFCVPINERMETLPREFFKWIVPTLKCSINTYLSLGLDAYFFIRFISVLSLFFLFIGTLNMVILIPINYTGSSTEYTAFGLDKLSLSNIATTNVSRLNAHFLMGLITIGFFHWLIVYEFQSYVIIRQSYLLSQPHKDSVMAKTLLISNVPPYLQNHEVLKTIFQVVPGGIKDIWDINEFEIIDHQVEIAQDALHYLEKSQVLGLKKYYHKKAQWCGSSVGDSVEEIKEFIETHEIYFYPPLYSGPIRIPQIERTIRITLPGWLRIFCFQKPIPMYEWSLQTLSECNQKIDEEKLKLAEGQLAKHSKIFIEFTSQEGSYIAHQCLLSQSQGFLDKTTIEINPNDIIWRNVCRNDGIACKFEKYLVTIAFISIIILYVIPVSLIGLVSQIPLLTQLLPFLEWIYQFPEEARETIAGFLPSILLGVLTEIVMIIFRFLTYFKGRTTGCEVEIDLQKWYFAFLFVQQFLVVTISSSVTVILKQIIDQPTSIPVLLATNLPKSATFFFQYISLRAFAFCGNNFLRISPLIQSLIVCKFIDITPRQKFNRITNLPKIKWGTTFAVYSIYACIGISYSIISPLISIFIIFFLNLSILYYKYALKYVYSHINESETTGRLYPTALLHLYTGVYCLECCLIGVFFLSKNDKGGYPMRVQGWIMTGILILTIFANTIIYNRYIPHFSNLPILSDKTFKDGAKPISESSSPNTDDTCYSNHKLLYLHPAFKYESPKIWLPKDPHGYTDLSLQKMSDRSQFEGENDGAQVQLGKFFSSLKLMISEAPPDYK</sequence>
<feature type="transmembrane region" description="Helical" evidence="7">
    <location>
        <begin position="731"/>
        <end position="751"/>
    </location>
</feature>
<feature type="domain" description="CSC1/OSCA1-like N-terminal transmembrane" evidence="10">
    <location>
        <begin position="50"/>
        <end position="200"/>
    </location>
</feature>
<dbReference type="Pfam" id="PF12621">
    <property type="entry name" value="PHM7_ext"/>
    <property type="match status" value="1"/>
</dbReference>
<feature type="transmembrane region" description="Helical" evidence="7">
    <location>
        <begin position="633"/>
        <end position="652"/>
    </location>
</feature>
<comment type="subcellular location">
    <subcellularLocation>
        <location evidence="1">Membrane</location>
        <topology evidence="1">Multi-pass membrane protein</topology>
    </subcellularLocation>
</comment>
<dbReference type="Pfam" id="PF13967">
    <property type="entry name" value="RSN1_TM"/>
    <property type="match status" value="1"/>
</dbReference>
<evidence type="ECO:0000259" key="9">
    <source>
        <dbReference type="Pfam" id="PF12621"/>
    </source>
</evidence>
<evidence type="ECO:0000256" key="4">
    <source>
        <dbReference type="ARBA" id="ARBA00022692"/>
    </source>
</evidence>
<gene>
    <name evidence="12" type="ORF">MG3_03629</name>
</gene>
<evidence type="ECO:0000256" key="1">
    <source>
        <dbReference type="ARBA" id="ARBA00004141"/>
    </source>
</evidence>
<feature type="transmembrane region" description="Helical" evidence="7">
    <location>
        <begin position="179"/>
        <end position="199"/>
    </location>
</feature>
<keyword evidence="3" id="KW-0813">Transport</keyword>
<protein>
    <recommendedName>
        <fullName evidence="14">Spo75p</fullName>
    </recommendedName>
</protein>
<dbReference type="Proteomes" id="UP000030161">
    <property type="component" value="Unassembled WGS sequence"/>
</dbReference>
<feature type="transmembrane region" description="Helical" evidence="7">
    <location>
        <begin position="49"/>
        <end position="71"/>
    </location>
</feature>
<dbReference type="Pfam" id="PF14703">
    <property type="entry name" value="PHM7_cyt"/>
    <property type="match status" value="1"/>
</dbReference>
<dbReference type="InterPro" id="IPR003864">
    <property type="entry name" value="CSC1/OSCA1-like_7TM"/>
</dbReference>
<evidence type="ECO:0000259" key="10">
    <source>
        <dbReference type="Pfam" id="PF13967"/>
    </source>
</evidence>
<evidence type="ECO:0000256" key="6">
    <source>
        <dbReference type="ARBA" id="ARBA00023136"/>
    </source>
</evidence>
<organism evidence="12 13">
    <name type="scientific">Candida albicans P78048</name>
    <dbReference type="NCBI Taxonomy" id="1094989"/>
    <lineage>
        <taxon>Eukaryota</taxon>
        <taxon>Fungi</taxon>
        <taxon>Dikarya</taxon>
        <taxon>Ascomycota</taxon>
        <taxon>Saccharomycotina</taxon>
        <taxon>Pichiomycetes</taxon>
        <taxon>Debaryomycetaceae</taxon>
        <taxon>Candida/Lodderomyces clade</taxon>
        <taxon>Candida</taxon>
    </lineage>
</organism>
<evidence type="ECO:0000256" key="5">
    <source>
        <dbReference type="ARBA" id="ARBA00022989"/>
    </source>
</evidence>
<evidence type="ECO:0000259" key="8">
    <source>
        <dbReference type="Pfam" id="PF02714"/>
    </source>
</evidence>
<name>A0AB34PTK6_CANAX</name>
<feature type="domain" description="CSC1/OSCA1-like cytosolic" evidence="11">
    <location>
        <begin position="224"/>
        <end position="430"/>
    </location>
</feature>
<keyword evidence="6 7" id="KW-0472">Membrane</keyword>
<dbReference type="InterPro" id="IPR032880">
    <property type="entry name" value="CSC1/OSCA1-like_N"/>
</dbReference>